<feature type="binding site" evidence="17">
    <location>
        <position position="172"/>
    </location>
    <ligand>
        <name>[4Fe-4S] cluster</name>
        <dbReference type="ChEBI" id="CHEBI:49883"/>
    </ligand>
</feature>
<dbReference type="Pfam" id="PF13307">
    <property type="entry name" value="Helicase_C_2"/>
    <property type="match status" value="1"/>
</dbReference>
<evidence type="ECO:0000256" key="15">
    <source>
        <dbReference type="ARBA" id="ARBA00049360"/>
    </source>
</evidence>
<dbReference type="GO" id="GO:0090657">
    <property type="term" value="P:telomeric loop disassembly"/>
    <property type="evidence" value="ECO:0007669"/>
    <property type="project" value="TreeGrafter"/>
</dbReference>
<protein>
    <recommendedName>
        <fullName evidence="16 17">Regulator of telomere elongation helicase 1 homolog</fullName>
        <ecNumber evidence="17">5.6.2.-</ecNumber>
    </recommendedName>
</protein>
<evidence type="ECO:0000256" key="4">
    <source>
        <dbReference type="ARBA" id="ARBA00022741"/>
    </source>
</evidence>
<evidence type="ECO:0000256" key="14">
    <source>
        <dbReference type="ARBA" id="ARBA00023242"/>
    </source>
</evidence>
<keyword evidence="5 17" id="KW-0227">DNA damage</keyword>
<keyword evidence="11 17" id="KW-0238">DNA-binding</keyword>
<keyword evidence="14 17" id="KW-0539">Nucleus</keyword>
<evidence type="ECO:0000256" key="3">
    <source>
        <dbReference type="ARBA" id="ARBA00022723"/>
    </source>
</evidence>
<feature type="domain" description="Helicase ATP-binding" evidence="19">
    <location>
        <begin position="7"/>
        <end position="317"/>
    </location>
</feature>
<proteinExistence type="inferred from homology"/>
<dbReference type="InterPro" id="IPR010614">
    <property type="entry name" value="RAD3-like_helicase_DEAD"/>
</dbReference>
<evidence type="ECO:0000256" key="2">
    <source>
        <dbReference type="ARBA" id="ARBA00022485"/>
    </source>
</evidence>
<organism evidence="20 21">
    <name type="scientific">Anopheles atroparvus</name>
    <name type="common">European mosquito</name>
    <dbReference type="NCBI Taxonomy" id="41427"/>
    <lineage>
        <taxon>Eukaryota</taxon>
        <taxon>Metazoa</taxon>
        <taxon>Ecdysozoa</taxon>
        <taxon>Arthropoda</taxon>
        <taxon>Hexapoda</taxon>
        <taxon>Insecta</taxon>
        <taxon>Pterygota</taxon>
        <taxon>Neoptera</taxon>
        <taxon>Endopterygota</taxon>
        <taxon>Diptera</taxon>
        <taxon>Nematocera</taxon>
        <taxon>Culicoidea</taxon>
        <taxon>Culicidae</taxon>
        <taxon>Anophelinae</taxon>
        <taxon>Anopheles</taxon>
    </lineage>
</organism>
<dbReference type="InterPro" id="IPR013020">
    <property type="entry name" value="Rad3/Chl1-like"/>
</dbReference>
<sequence length="1016" mass="113923">MPKYDINGIPVDFPFEPYDVQTNYMAKVIECLENATNGVLESPTGTGKTLSLLCASLAWLLHVRSKPNALQEFDVKPPVELSNTKNLNLTPEQALVLMENSKVGKAKIIYSSRTHSQLSQAMQELKNTNYNFFRAVILGSRDQLCIHPEVSKMESNAIKTNLCREKVKGRSCSFYSRVEKMKDHSEVTRVPIHDIEDLITVGTKMKACPFYLSKELVEQADILFMPYNYLLDAKARKANNLNIQNTVIILDEAHNVEKMCEETGSAQIKSSDIALAIEDTSSIIGSFLESGGAGSGMEADDGEKLEFTMDDLVLLKEMLLSIEKEVDSVPILFSKKGSTFHGTYIFELLEKANVKFANANVILQVLNSLTAYIASKSEKNNFLRRGVGLQAVSDFLEIVFSGSGPEYQQAVDKCFKVHIELDEQKNPRQQKKGSGKRADGWISTKPSKMETPDKVGRVVNFWCFNPGFGMRQLYSSSIRSIILTSGTLAPLKPLINELSIPVKVCLENPHIIARNQVYVKIVSQGPDRVTLNSSYTNRNNPEYISSLGRTVLSVCPVIPGGLLIFFPSYPMLNHCVEEWQASGMWAQINRAKTVFIEPRSKDSFTTTMTEYYARLQDPASKGAIFIAVCRGKVSEGLDFADANGRAVMITGLPFPPLLDARVVLKKQYLETNRSRENEMISGDEWYSLEAARAVNQAIGRVIRHKDDFGAILLCDARFQQSRQKAQLSAWIQGHLREDRNAVQFGSIVGELSRFFRNLEKTAVPGQLRENCIKMESFSTVNDVKVSRALPSSSSTLDKPLATTQDVAFQLKDYLQQPAENGGAASTASNRKILPQLDCITHSVNIGDALARGNVGSAPEPGLITIYKRERNCSKSDENAFTEEQRIKKRKMLMLPAETIKYGQMRSDFKQEPDAETQDDTSGTQEFIGNEVMTRMAPENRVDFLKEVKGSINALMYKLFLQSLSQYHRHSDFVVFMANMSSCFDTPHLFYLLKAMRRFVKLEHKQLFDAHMKRMGL</sequence>
<dbReference type="Proteomes" id="UP000075880">
    <property type="component" value="Unassembled WGS sequence"/>
</dbReference>
<evidence type="ECO:0000256" key="5">
    <source>
        <dbReference type="ARBA" id="ARBA00022763"/>
    </source>
</evidence>
<feature type="binding site" evidence="17">
    <location>
        <position position="163"/>
    </location>
    <ligand>
        <name>[4Fe-4S] cluster</name>
        <dbReference type="ChEBI" id="CHEBI:49883"/>
    </ligand>
</feature>
<evidence type="ECO:0000256" key="11">
    <source>
        <dbReference type="ARBA" id="ARBA00023125"/>
    </source>
</evidence>
<evidence type="ECO:0000256" key="6">
    <source>
        <dbReference type="ARBA" id="ARBA00022801"/>
    </source>
</evidence>
<dbReference type="Pfam" id="PF23109">
    <property type="entry name" value="ARCH_RTEL1"/>
    <property type="match status" value="1"/>
</dbReference>
<dbReference type="GO" id="GO:0006281">
    <property type="term" value="P:DNA repair"/>
    <property type="evidence" value="ECO:0007669"/>
    <property type="project" value="UniProtKB-UniRule"/>
</dbReference>
<dbReference type="GO" id="GO:0005524">
    <property type="term" value="F:ATP binding"/>
    <property type="evidence" value="ECO:0007669"/>
    <property type="project" value="UniProtKB-UniRule"/>
</dbReference>
<keyword evidence="7 17" id="KW-0347">Helicase</keyword>
<dbReference type="InterPro" id="IPR057498">
    <property type="entry name" value="Rtel1_ARCH"/>
</dbReference>
<dbReference type="InterPro" id="IPR045028">
    <property type="entry name" value="DinG/Rad3-like"/>
</dbReference>
<evidence type="ECO:0000256" key="7">
    <source>
        <dbReference type="ARBA" id="ARBA00022806"/>
    </source>
</evidence>
<comment type="subcellular location">
    <subcellularLocation>
        <location evidence="1 17">Nucleus</location>
    </subcellularLocation>
</comment>
<dbReference type="FunFam" id="3.40.50.300:FF:000691">
    <property type="entry name" value="Regulator of telomere elongation helicase 1"/>
    <property type="match status" value="1"/>
</dbReference>
<dbReference type="GO" id="GO:0016818">
    <property type="term" value="F:hydrolase activity, acting on acid anhydrides, in phosphorus-containing anhydrides"/>
    <property type="evidence" value="ECO:0007669"/>
    <property type="project" value="InterPro"/>
</dbReference>
<dbReference type="InterPro" id="IPR006555">
    <property type="entry name" value="ATP-dep_Helicase_C"/>
</dbReference>
<keyword evidence="2 17" id="KW-0004">4Fe-4S</keyword>
<dbReference type="FunFam" id="3.40.50.300:FF:000431">
    <property type="entry name" value="Regulator of telomere elongation helicase 1"/>
    <property type="match status" value="1"/>
</dbReference>
<evidence type="ECO:0000256" key="16">
    <source>
        <dbReference type="ARBA" id="ARBA00073810"/>
    </source>
</evidence>
<comment type="similarity">
    <text evidence="17">Belongs to the helicase family. RAD3/XPD subfamily.</text>
</comment>
<dbReference type="GO" id="GO:0070182">
    <property type="term" value="F:DNA polymerase binding"/>
    <property type="evidence" value="ECO:0007669"/>
    <property type="project" value="TreeGrafter"/>
</dbReference>
<dbReference type="AlphaFoldDB" id="A0AAG5DM39"/>
<evidence type="ECO:0000256" key="1">
    <source>
        <dbReference type="ARBA" id="ARBA00004123"/>
    </source>
</evidence>
<feature type="binding site" evidence="17">
    <location>
        <position position="208"/>
    </location>
    <ligand>
        <name>[4Fe-4S] cluster</name>
        <dbReference type="ChEBI" id="CHEBI:49883"/>
    </ligand>
</feature>
<keyword evidence="12 17" id="KW-0234">DNA repair</keyword>
<keyword evidence="3 17" id="KW-0479">Metal-binding</keyword>
<dbReference type="HAMAP" id="MF_03065">
    <property type="entry name" value="RTEL1"/>
    <property type="match status" value="1"/>
</dbReference>
<reference evidence="20" key="1">
    <citation type="submission" date="2024-04" db="UniProtKB">
        <authorList>
            <consortium name="EnsemblMetazoa"/>
        </authorList>
    </citation>
    <scope>IDENTIFICATION</scope>
    <source>
        <strain evidence="20">EBRO</strain>
    </source>
</reference>
<dbReference type="GO" id="GO:0006310">
    <property type="term" value="P:DNA recombination"/>
    <property type="evidence" value="ECO:0007669"/>
    <property type="project" value="InterPro"/>
</dbReference>
<dbReference type="GO" id="GO:0006260">
    <property type="term" value="P:DNA replication"/>
    <property type="evidence" value="ECO:0007669"/>
    <property type="project" value="InterPro"/>
</dbReference>
<dbReference type="InterPro" id="IPR014013">
    <property type="entry name" value="Helic_SF1/SF2_ATP-bd_DinG/Rad3"/>
</dbReference>
<evidence type="ECO:0000313" key="20">
    <source>
        <dbReference type="EnsemblMetazoa" id="ENSAATROPP011854"/>
    </source>
</evidence>
<keyword evidence="9 17" id="KW-0408">Iron</keyword>
<evidence type="ECO:0000256" key="13">
    <source>
        <dbReference type="ARBA" id="ARBA00023235"/>
    </source>
</evidence>
<feature type="binding site" evidence="17">
    <location>
        <position position="145"/>
    </location>
    <ligand>
        <name>[4Fe-4S] cluster</name>
        <dbReference type="ChEBI" id="CHEBI:49883"/>
    </ligand>
</feature>
<evidence type="ECO:0000313" key="21">
    <source>
        <dbReference type="Proteomes" id="UP000075880"/>
    </source>
</evidence>
<evidence type="ECO:0000256" key="17">
    <source>
        <dbReference type="HAMAP-Rule" id="MF_03065"/>
    </source>
</evidence>
<keyword evidence="10 17" id="KW-0411">Iron-sulfur</keyword>
<keyword evidence="8 17" id="KW-0067">ATP-binding</keyword>
<dbReference type="Gene3D" id="3.40.50.300">
    <property type="entry name" value="P-loop containing nucleotide triphosphate hydrolases"/>
    <property type="match status" value="2"/>
</dbReference>
<dbReference type="GO" id="GO:0051539">
    <property type="term" value="F:4 iron, 4 sulfur cluster binding"/>
    <property type="evidence" value="ECO:0007669"/>
    <property type="project" value="UniProtKB-UniRule"/>
</dbReference>
<dbReference type="GO" id="GO:0005634">
    <property type="term" value="C:nucleus"/>
    <property type="evidence" value="ECO:0007669"/>
    <property type="project" value="UniProtKB-SubCell"/>
</dbReference>
<keyword evidence="21" id="KW-1185">Reference proteome</keyword>
<dbReference type="GO" id="GO:0010569">
    <property type="term" value="P:regulation of double-strand break repair via homologous recombination"/>
    <property type="evidence" value="ECO:0007669"/>
    <property type="project" value="UniProtKB-UniRule"/>
</dbReference>
<evidence type="ECO:0000256" key="10">
    <source>
        <dbReference type="ARBA" id="ARBA00023014"/>
    </source>
</evidence>
<comment type="function">
    <text evidence="17">A probable ATP-dependent DNA helicase implicated in DNA repair and the maintenance of genomic stability. Acts as an anti-recombinase to counteract toxic recombination and limit crossover during meiosis. Regulates meiotic recombination and crossover homeostasis by physically dissociating strand invasion events and thereby promotes noncrossover repair by meiotic synthesis dependent strand annealing (SDSA) as well as disassembly of D loop recombination intermediates.</text>
</comment>
<dbReference type="InterPro" id="IPR027417">
    <property type="entry name" value="P-loop_NTPase"/>
</dbReference>
<dbReference type="PANTHER" id="PTHR11472:SF34">
    <property type="entry name" value="REGULATOR OF TELOMERE ELONGATION HELICASE 1"/>
    <property type="match status" value="1"/>
</dbReference>
<dbReference type="EnsemblMetazoa" id="ENSAATROPT013047">
    <property type="protein sequence ID" value="ENSAATROPP011854"/>
    <property type="gene ID" value="ENSAATROPG010616"/>
</dbReference>
<dbReference type="GO" id="GO:0046872">
    <property type="term" value="F:metal ion binding"/>
    <property type="evidence" value="ECO:0007669"/>
    <property type="project" value="UniProtKB-UniRule"/>
</dbReference>
<dbReference type="Pfam" id="PF06733">
    <property type="entry name" value="DEAD_2"/>
    <property type="match status" value="1"/>
</dbReference>
<comment type="catalytic activity">
    <reaction evidence="15 17">
        <text>ATP + H2O = ADP + phosphate + H(+)</text>
        <dbReference type="Rhea" id="RHEA:13065"/>
        <dbReference type="ChEBI" id="CHEBI:15377"/>
        <dbReference type="ChEBI" id="CHEBI:15378"/>
        <dbReference type="ChEBI" id="CHEBI:30616"/>
        <dbReference type="ChEBI" id="CHEBI:43474"/>
        <dbReference type="ChEBI" id="CHEBI:456216"/>
    </reaction>
</comment>
<dbReference type="InterPro" id="IPR006554">
    <property type="entry name" value="Helicase-like_DEXD_c2"/>
</dbReference>
<dbReference type="GO" id="GO:1904430">
    <property type="term" value="P:negative regulation of t-circle formation"/>
    <property type="evidence" value="ECO:0007669"/>
    <property type="project" value="TreeGrafter"/>
</dbReference>
<dbReference type="Gene3D" id="1.20.1160.20">
    <property type="match status" value="1"/>
</dbReference>
<dbReference type="SUPFAM" id="SSF52540">
    <property type="entry name" value="P-loop containing nucleoside triphosphate hydrolases"/>
    <property type="match status" value="1"/>
</dbReference>
<dbReference type="InterPro" id="IPR030845">
    <property type="entry name" value="RTEL1"/>
</dbReference>
<dbReference type="GO" id="GO:0003678">
    <property type="term" value="F:DNA helicase activity"/>
    <property type="evidence" value="ECO:0007669"/>
    <property type="project" value="UniProtKB-UniRule"/>
</dbReference>
<evidence type="ECO:0000259" key="19">
    <source>
        <dbReference type="PROSITE" id="PS51193"/>
    </source>
</evidence>
<dbReference type="PROSITE" id="PS51193">
    <property type="entry name" value="HELICASE_ATP_BIND_2"/>
    <property type="match status" value="1"/>
</dbReference>
<dbReference type="NCBIfam" id="TIGR00604">
    <property type="entry name" value="rad3"/>
    <property type="match status" value="1"/>
</dbReference>
<dbReference type="SMART" id="SM00491">
    <property type="entry name" value="HELICc2"/>
    <property type="match status" value="1"/>
</dbReference>
<evidence type="ECO:0000256" key="9">
    <source>
        <dbReference type="ARBA" id="ARBA00023004"/>
    </source>
</evidence>
<dbReference type="GO" id="GO:0003677">
    <property type="term" value="F:DNA binding"/>
    <property type="evidence" value="ECO:0007669"/>
    <property type="project" value="UniProtKB-UniRule"/>
</dbReference>
<feature type="region of interest" description="Disordered" evidence="18">
    <location>
        <begin position="425"/>
        <end position="446"/>
    </location>
</feature>
<evidence type="ECO:0000256" key="12">
    <source>
        <dbReference type="ARBA" id="ARBA00023204"/>
    </source>
</evidence>
<accession>A0AAG5DM39</accession>
<keyword evidence="13 17" id="KW-0413">Isomerase</keyword>
<dbReference type="CDD" id="cd18788">
    <property type="entry name" value="SF2_C_XPD"/>
    <property type="match status" value="1"/>
</dbReference>
<dbReference type="SMART" id="SM00488">
    <property type="entry name" value="DEXDc2"/>
    <property type="match status" value="1"/>
</dbReference>
<keyword evidence="6 17" id="KW-0378">Hydrolase</keyword>
<evidence type="ECO:0000256" key="8">
    <source>
        <dbReference type="ARBA" id="ARBA00022840"/>
    </source>
</evidence>
<name>A0AAG5DM39_ANOAO</name>
<keyword evidence="4 17" id="KW-0547">Nucleotide-binding</keyword>
<dbReference type="GO" id="GO:0045910">
    <property type="term" value="P:negative regulation of DNA recombination"/>
    <property type="evidence" value="ECO:0007669"/>
    <property type="project" value="TreeGrafter"/>
</dbReference>
<evidence type="ECO:0000256" key="18">
    <source>
        <dbReference type="SAM" id="MobiDB-lite"/>
    </source>
</evidence>
<dbReference type="Pfam" id="PF23116">
    <property type="entry name" value="HHD_RTEL1"/>
    <property type="match status" value="1"/>
</dbReference>
<dbReference type="EC" id="5.6.2.-" evidence="17"/>
<dbReference type="PANTHER" id="PTHR11472">
    <property type="entry name" value="DNA REPAIR DEAD HELICASE RAD3/XP-D SUBFAMILY MEMBER"/>
    <property type="match status" value="1"/>
</dbReference>